<dbReference type="STRING" id="45351.A7RHX9"/>
<dbReference type="Gene3D" id="2.60.120.620">
    <property type="entry name" value="q2cbj1_9rhob like domain"/>
    <property type="match status" value="1"/>
</dbReference>
<dbReference type="PANTHER" id="PTHR10869">
    <property type="entry name" value="PROLYL 4-HYDROXYLASE ALPHA SUBUNIT"/>
    <property type="match status" value="1"/>
</dbReference>
<dbReference type="InterPro" id="IPR005123">
    <property type="entry name" value="Oxoglu/Fe-dep_dioxygenase_dom"/>
</dbReference>
<keyword evidence="5" id="KW-0560">Oxidoreductase</keyword>
<feature type="domain" description="Fe2OG dioxygenase" evidence="7">
    <location>
        <begin position="41"/>
        <end position="171"/>
    </location>
</feature>
<dbReference type="EMBL" id="DS469511">
    <property type="protein sequence ID" value="EDO48933.1"/>
    <property type="molecule type" value="Genomic_DNA"/>
</dbReference>
<protein>
    <recommendedName>
        <fullName evidence="7">Fe2OG dioxygenase domain-containing protein</fullName>
    </recommendedName>
</protein>
<gene>
    <name evidence="8" type="ORF">NEMVEDRAFT_v1g82265</name>
</gene>
<proteinExistence type="predicted"/>
<dbReference type="HOGENOM" id="CLU_058132_6_1_1"/>
<dbReference type="GO" id="GO:0005506">
    <property type="term" value="F:iron ion binding"/>
    <property type="evidence" value="ECO:0007669"/>
    <property type="project" value="InterPro"/>
</dbReference>
<accession>A7RHX9</accession>
<dbReference type="GO" id="GO:0031418">
    <property type="term" value="F:L-ascorbic acid binding"/>
    <property type="evidence" value="ECO:0007669"/>
    <property type="project" value="UniProtKB-KW"/>
</dbReference>
<evidence type="ECO:0000256" key="2">
    <source>
        <dbReference type="ARBA" id="ARBA00022723"/>
    </source>
</evidence>
<keyword evidence="6" id="KW-0408">Iron</keyword>
<evidence type="ECO:0000256" key="3">
    <source>
        <dbReference type="ARBA" id="ARBA00022896"/>
    </source>
</evidence>
<dbReference type="PhylomeDB" id="A7RHX9"/>
<keyword evidence="9" id="KW-1185">Reference proteome</keyword>
<evidence type="ECO:0000256" key="1">
    <source>
        <dbReference type="ARBA" id="ARBA00001961"/>
    </source>
</evidence>
<keyword evidence="4" id="KW-0223">Dioxygenase</keyword>
<keyword evidence="3" id="KW-0847">Vitamin C</keyword>
<evidence type="ECO:0000256" key="5">
    <source>
        <dbReference type="ARBA" id="ARBA00023002"/>
    </source>
</evidence>
<dbReference type="InterPro" id="IPR006620">
    <property type="entry name" value="Pro_4_hyd_alph"/>
</dbReference>
<keyword evidence="2" id="KW-0479">Metal-binding</keyword>
<evidence type="ECO:0000313" key="9">
    <source>
        <dbReference type="Proteomes" id="UP000001593"/>
    </source>
</evidence>
<evidence type="ECO:0000256" key="6">
    <source>
        <dbReference type="ARBA" id="ARBA00023004"/>
    </source>
</evidence>
<evidence type="ECO:0000313" key="8">
    <source>
        <dbReference type="EMBL" id="EDO48933.1"/>
    </source>
</evidence>
<comment type="cofactor">
    <cofactor evidence="1">
        <name>L-ascorbate</name>
        <dbReference type="ChEBI" id="CHEBI:38290"/>
    </cofactor>
</comment>
<dbReference type="eggNOG" id="KOG1591">
    <property type="taxonomic scope" value="Eukaryota"/>
</dbReference>
<organism evidence="8 9">
    <name type="scientific">Nematostella vectensis</name>
    <name type="common">Starlet sea anemone</name>
    <dbReference type="NCBI Taxonomy" id="45351"/>
    <lineage>
        <taxon>Eukaryota</taxon>
        <taxon>Metazoa</taxon>
        <taxon>Cnidaria</taxon>
        <taxon>Anthozoa</taxon>
        <taxon>Hexacorallia</taxon>
        <taxon>Actiniaria</taxon>
        <taxon>Edwardsiidae</taxon>
        <taxon>Nematostella</taxon>
    </lineage>
</organism>
<feature type="non-terminal residue" evidence="8">
    <location>
        <position position="1"/>
    </location>
</feature>
<dbReference type="GO" id="GO:0005783">
    <property type="term" value="C:endoplasmic reticulum"/>
    <property type="evidence" value="ECO:0000318"/>
    <property type="project" value="GO_Central"/>
</dbReference>
<dbReference type="GO" id="GO:0004656">
    <property type="term" value="F:procollagen-proline 4-dioxygenase activity"/>
    <property type="evidence" value="ECO:0000318"/>
    <property type="project" value="GO_Central"/>
</dbReference>
<dbReference type="AlphaFoldDB" id="A7RHX9"/>
<sequence length="182" mass="20702">TKETESGFSSSLYLKNKEDSKITILRDIAQLAGKLSNTQWRFAEPVALTKYKVGQKYSLHYDSGFLMNQRRVKRTATFLVYLNDVKSGGETIFPLATNISSIQLKKENVDKPSLDSICGKENNMVKVSPEAQSCLLFWNHVDGDDVDAFSLHGSCPVVSGEKWIAQIWLHNEPWENEDFWHD</sequence>
<dbReference type="PROSITE" id="PS51471">
    <property type="entry name" value="FE2OG_OXY"/>
    <property type="match status" value="1"/>
</dbReference>
<evidence type="ECO:0000256" key="4">
    <source>
        <dbReference type="ARBA" id="ARBA00022964"/>
    </source>
</evidence>
<dbReference type="PANTHER" id="PTHR10869:SF246">
    <property type="entry name" value="TRANSMEMBRANE PROLYL 4-HYDROXYLASE"/>
    <property type="match status" value="1"/>
</dbReference>
<dbReference type="InParanoid" id="A7RHX9"/>
<dbReference type="SMART" id="SM00702">
    <property type="entry name" value="P4Hc"/>
    <property type="match status" value="1"/>
</dbReference>
<name>A7RHX9_NEMVE</name>
<dbReference type="InterPro" id="IPR044862">
    <property type="entry name" value="Pro_4_hyd_alph_FE2OG_OXY"/>
</dbReference>
<dbReference type="InterPro" id="IPR045054">
    <property type="entry name" value="P4HA-like"/>
</dbReference>
<reference evidence="8 9" key="1">
    <citation type="journal article" date="2007" name="Science">
        <title>Sea anemone genome reveals ancestral eumetazoan gene repertoire and genomic organization.</title>
        <authorList>
            <person name="Putnam N.H."/>
            <person name="Srivastava M."/>
            <person name="Hellsten U."/>
            <person name="Dirks B."/>
            <person name="Chapman J."/>
            <person name="Salamov A."/>
            <person name="Terry A."/>
            <person name="Shapiro H."/>
            <person name="Lindquist E."/>
            <person name="Kapitonov V.V."/>
            <person name="Jurka J."/>
            <person name="Genikhovich G."/>
            <person name="Grigoriev I.V."/>
            <person name="Lucas S.M."/>
            <person name="Steele R.E."/>
            <person name="Finnerty J.R."/>
            <person name="Technau U."/>
            <person name="Martindale M.Q."/>
            <person name="Rokhsar D.S."/>
        </authorList>
    </citation>
    <scope>NUCLEOTIDE SEQUENCE [LARGE SCALE GENOMIC DNA]</scope>
    <source>
        <strain evidence="9">CH2 X CH6</strain>
    </source>
</reference>
<dbReference type="Pfam" id="PF13640">
    <property type="entry name" value="2OG-FeII_Oxy_3"/>
    <property type="match status" value="1"/>
</dbReference>
<evidence type="ECO:0000259" key="7">
    <source>
        <dbReference type="PROSITE" id="PS51471"/>
    </source>
</evidence>
<dbReference type="Proteomes" id="UP000001593">
    <property type="component" value="Unassembled WGS sequence"/>
</dbReference>